<keyword evidence="1" id="KW-0732">Signal</keyword>
<protein>
    <submittedName>
        <fullName evidence="2">Phosphate ABC transporter substrate-binding protein</fullName>
    </submittedName>
</protein>
<dbReference type="Gene3D" id="3.40.190.10">
    <property type="entry name" value="Periplasmic binding protein-like II"/>
    <property type="match status" value="1"/>
</dbReference>
<sequence>MILFKKVFLSLLLLSCYSVNAEVVIIVHPSNSSSFDQSEISKLFLGKAKSFSDGNQAVPLNQDESSAARKEFDSNVLSKSGSQLKAYWSKLIFTGKGSPPKEVGNDADVIDLVSKNPSMIGYVGAASLTDSVKSVGKF</sequence>
<name>A0ABU9U3E1_9GAMM</name>
<organism evidence="2 3">
    <name type="scientific">Pseudoalteromonas neustonica</name>
    <dbReference type="NCBI Taxonomy" id="1840331"/>
    <lineage>
        <taxon>Bacteria</taxon>
        <taxon>Pseudomonadati</taxon>
        <taxon>Pseudomonadota</taxon>
        <taxon>Gammaproteobacteria</taxon>
        <taxon>Alteromonadales</taxon>
        <taxon>Pseudoalteromonadaceae</taxon>
        <taxon>Pseudoalteromonas</taxon>
    </lineage>
</organism>
<dbReference type="Proteomes" id="UP001388366">
    <property type="component" value="Unassembled WGS sequence"/>
</dbReference>
<comment type="caution">
    <text evidence="2">The sequence shown here is derived from an EMBL/GenBank/DDBJ whole genome shotgun (WGS) entry which is preliminary data.</text>
</comment>
<evidence type="ECO:0000313" key="3">
    <source>
        <dbReference type="Proteomes" id="UP001388366"/>
    </source>
</evidence>
<reference evidence="2 3" key="1">
    <citation type="submission" date="2024-03" db="EMBL/GenBank/DDBJ databases">
        <title>Community enrichment and isolation of bacterial strains for fucoidan degradation.</title>
        <authorList>
            <person name="Sichert A."/>
        </authorList>
    </citation>
    <scope>NUCLEOTIDE SEQUENCE [LARGE SCALE GENOMIC DNA]</scope>
    <source>
        <strain evidence="2 3">AS81</strain>
    </source>
</reference>
<evidence type="ECO:0000256" key="1">
    <source>
        <dbReference type="SAM" id="SignalP"/>
    </source>
</evidence>
<dbReference type="RefSeq" id="WP_197279081.1">
    <property type="nucleotide sequence ID" value="NZ_BDDS01000020.1"/>
</dbReference>
<feature type="chain" id="PRO_5045727678" evidence="1">
    <location>
        <begin position="22"/>
        <end position="138"/>
    </location>
</feature>
<keyword evidence="3" id="KW-1185">Reference proteome</keyword>
<accession>A0ABU9U3E1</accession>
<gene>
    <name evidence="2" type="ORF">WNY63_12440</name>
</gene>
<feature type="signal peptide" evidence="1">
    <location>
        <begin position="1"/>
        <end position="21"/>
    </location>
</feature>
<dbReference type="SUPFAM" id="SSF53850">
    <property type="entry name" value="Periplasmic binding protein-like II"/>
    <property type="match status" value="1"/>
</dbReference>
<evidence type="ECO:0000313" key="2">
    <source>
        <dbReference type="EMBL" id="MEM5551540.1"/>
    </source>
</evidence>
<dbReference type="EMBL" id="JBBMQU010000021">
    <property type="protein sequence ID" value="MEM5551540.1"/>
    <property type="molecule type" value="Genomic_DNA"/>
</dbReference>
<proteinExistence type="predicted"/>